<sequence>MFLMIALAVPPAAAHSPIIAGGNDSLDRAISIDDPAKSWAIFSRIPGGWTAQFYKFDMNEGERIYSVLQISPEAKESGFSPLIAIIGPGMPDPPEGLPFQVPEGSGVLVIEGVPADSASYEGFTPTVFFRVASYSSPAPATGTYYLAVFSGIPGSYSLGFNLCRHTQVLGFTRLVRLTSS</sequence>
<organism evidence="1">
    <name type="scientific">Candidatus Methanosuratincola petrocarbonis</name>
    <name type="common">ex Vanwonterghem et al. 2016</name>
    <dbReference type="NCBI Taxonomy" id="1867261"/>
    <lineage>
        <taxon>Archaea</taxon>
        <taxon>Thermoproteota</taxon>
        <taxon>Methanosuratincolia</taxon>
        <taxon>Candidatus Methanomethylicales</taxon>
        <taxon>Candidatus Methanomethylicaceae</taxon>
        <taxon>Candidatus Methanosuratincola (ex Vanwonterghem et al. 2016)</taxon>
    </lineage>
</organism>
<dbReference type="AlphaFoldDB" id="A0A7J3UXQ9"/>
<protein>
    <submittedName>
        <fullName evidence="1">Uncharacterized protein</fullName>
    </submittedName>
</protein>
<name>A0A7J3UXQ9_9CREN</name>
<reference evidence="1" key="1">
    <citation type="journal article" date="2020" name="mSystems">
        <title>Genome- and Community-Level Interaction Insights into Carbon Utilization and Element Cycling Functions of Hydrothermarchaeota in Hydrothermal Sediment.</title>
        <authorList>
            <person name="Zhou Z."/>
            <person name="Liu Y."/>
            <person name="Xu W."/>
            <person name="Pan J."/>
            <person name="Luo Z.H."/>
            <person name="Li M."/>
        </authorList>
    </citation>
    <scope>NUCLEOTIDE SEQUENCE [LARGE SCALE GENOMIC DNA]</scope>
    <source>
        <strain evidence="1">SpSt-1038</strain>
    </source>
</reference>
<evidence type="ECO:0000313" key="1">
    <source>
        <dbReference type="EMBL" id="HHI48544.1"/>
    </source>
</evidence>
<accession>A0A7J3UXQ9</accession>
<dbReference type="EMBL" id="DRVT01000001">
    <property type="protein sequence ID" value="HHI48544.1"/>
    <property type="molecule type" value="Genomic_DNA"/>
</dbReference>
<comment type="caution">
    <text evidence="1">The sequence shown here is derived from an EMBL/GenBank/DDBJ whole genome shotgun (WGS) entry which is preliminary data.</text>
</comment>
<gene>
    <name evidence="1" type="ORF">ENL91_00030</name>
</gene>
<proteinExistence type="predicted"/>